<evidence type="ECO:0000256" key="1">
    <source>
        <dbReference type="ARBA" id="ARBA00004319"/>
    </source>
</evidence>
<keyword evidence="4" id="KW-0732">Signal</keyword>
<keyword evidence="10 12" id="KW-0143">Chaperone</keyword>
<evidence type="ECO:0000256" key="3">
    <source>
        <dbReference type="ARBA" id="ARBA00022723"/>
    </source>
</evidence>
<dbReference type="Proteomes" id="UP000015105">
    <property type="component" value="Chromosome 5D"/>
</dbReference>
<reference evidence="14" key="5">
    <citation type="journal article" date="2021" name="G3 (Bethesda)">
        <title>Aegilops tauschii genome assembly Aet v5.0 features greater sequence contiguity and improved annotation.</title>
        <authorList>
            <person name="Wang L."/>
            <person name="Zhu T."/>
            <person name="Rodriguez J.C."/>
            <person name="Deal K.R."/>
            <person name="Dubcovsky J."/>
            <person name="McGuire P.E."/>
            <person name="Lux T."/>
            <person name="Spannagl M."/>
            <person name="Mayer K.F.X."/>
            <person name="Baldrich P."/>
            <person name="Meyers B.C."/>
            <person name="Huo N."/>
            <person name="Gu Y.Q."/>
            <person name="Zhou H."/>
            <person name="Devos K.M."/>
            <person name="Bennetzen J.L."/>
            <person name="Unver T."/>
            <person name="Budak H."/>
            <person name="Gulick P.J."/>
            <person name="Galiba G."/>
            <person name="Kalapos B."/>
            <person name="Nelson D.R."/>
            <person name="Li P."/>
            <person name="You F.M."/>
            <person name="Luo M.C."/>
            <person name="Dvorak J."/>
        </authorList>
    </citation>
    <scope>NUCLEOTIDE SEQUENCE [LARGE SCALE GENOMIC DNA]</scope>
    <source>
        <strain evidence="14">cv. AL8/78</strain>
    </source>
</reference>
<evidence type="ECO:0000256" key="13">
    <source>
        <dbReference type="SAM" id="MobiDB-lite"/>
    </source>
</evidence>
<proteinExistence type="inferred from homology"/>
<organism evidence="14 15">
    <name type="scientific">Aegilops tauschii subsp. strangulata</name>
    <name type="common">Goatgrass</name>
    <dbReference type="NCBI Taxonomy" id="200361"/>
    <lineage>
        <taxon>Eukaryota</taxon>
        <taxon>Viridiplantae</taxon>
        <taxon>Streptophyta</taxon>
        <taxon>Embryophyta</taxon>
        <taxon>Tracheophyta</taxon>
        <taxon>Spermatophyta</taxon>
        <taxon>Magnoliopsida</taxon>
        <taxon>Liliopsida</taxon>
        <taxon>Poales</taxon>
        <taxon>Poaceae</taxon>
        <taxon>BOP clade</taxon>
        <taxon>Pooideae</taxon>
        <taxon>Triticodae</taxon>
        <taxon>Triticeae</taxon>
        <taxon>Triticinae</taxon>
        <taxon>Aegilops</taxon>
    </lineage>
</organism>
<dbReference type="InterPro" id="IPR001580">
    <property type="entry name" value="Calret/calnex"/>
</dbReference>
<dbReference type="FunFam" id="2.60.120.200:FF:000018">
    <property type="entry name" value="Calreticulin 1b"/>
    <property type="match status" value="1"/>
</dbReference>
<evidence type="ECO:0000256" key="9">
    <source>
        <dbReference type="ARBA" id="ARBA00022837"/>
    </source>
</evidence>
<evidence type="ECO:0000256" key="6">
    <source>
        <dbReference type="ARBA" id="ARBA00022737"/>
    </source>
</evidence>
<reference evidence="15" key="1">
    <citation type="journal article" date="2014" name="Science">
        <title>Ancient hybridizations among the ancestral genomes of bread wheat.</title>
        <authorList>
            <consortium name="International Wheat Genome Sequencing Consortium,"/>
            <person name="Marcussen T."/>
            <person name="Sandve S.R."/>
            <person name="Heier L."/>
            <person name="Spannagl M."/>
            <person name="Pfeifer M."/>
            <person name="Jakobsen K.S."/>
            <person name="Wulff B.B."/>
            <person name="Steuernagel B."/>
            <person name="Mayer K.F."/>
            <person name="Olsen O.A."/>
        </authorList>
    </citation>
    <scope>NUCLEOTIDE SEQUENCE [LARGE SCALE GENOMIC DNA]</scope>
    <source>
        <strain evidence="15">cv. AL8/78</strain>
    </source>
</reference>
<dbReference type="SUPFAM" id="SSF49899">
    <property type="entry name" value="Concanavalin A-like lectins/glucanases"/>
    <property type="match status" value="1"/>
</dbReference>
<reference evidence="14" key="4">
    <citation type="submission" date="2019-03" db="UniProtKB">
        <authorList>
            <consortium name="EnsemblPlants"/>
        </authorList>
    </citation>
    <scope>IDENTIFICATION</scope>
</reference>
<keyword evidence="11" id="KW-1015">Disulfide bond</keyword>
<dbReference type="GO" id="GO:0005509">
    <property type="term" value="F:calcium ion binding"/>
    <property type="evidence" value="ECO:0007669"/>
    <property type="project" value="InterPro"/>
</dbReference>
<keyword evidence="7 12" id="KW-0256">Endoplasmic reticulum</keyword>
<keyword evidence="9" id="KW-0106">Calcium</keyword>
<dbReference type="InterPro" id="IPR018124">
    <property type="entry name" value="Calret/calnex_CS"/>
</dbReference>
<feature type="compositionally biased region" description="Acidic residues" evidence="13">
    <location>
        <begin position="266"/>
        <end position="275"/>
    </location>
</feature>
<comment type="similarity">
    <text evidence="2 12">Belongs to the calreticulin family.</text>
</comment>
<dbReference type="GO" id="GO:0036503">
    <property type="term" value="P:ERAD pathway"/>
    <property type="evidence" value="ECO:0007669"/>
    <property type="project" value="TreeGrafter"/>
</dbReference>
<dbReference type="Gene3D" id="2.10.250.10">
    <property type="entry name" value="Calreticulin/calnexin, P domain"/>
    <property type="match status" value="1"/>
</dbReference>
<dbReference type="AlphaFoldDB" id="A0A453MCH9"/>
<evidence type="ECO:0000256" key="8">
    <source>
        <dbReference type="ARBA" id="ARBA00022833"/>
    </source>
</evidence>
<evidence type="ECO:0000256" key="7">
    <source>
        <dbReference type="ARBA" id="ARBA00022824"/>
    </source>
</evidence>
<evidence type="ECO:0000313" key="15">
    <source>
        <dbReference type="Proteomes" id="UP000015105"/>
    </source>
</evidence>
<dbReference type="SUPFAM" id="SSF63887">
    <property type="entry name" value="P-domain of calnexin/calreticulin"/>
    <property type="match status" value="1"/>
</dbReference>
<dbReference type="InterPro" id="IPR009033">
    <property type="entry name" value="Calreticulin/calnexin_P_dom_sf"/>
</dbReference>
<keyword evidence="5" id="KW-0430">Lectin</keyword>
<keyword evidence="15" id="KW-1185">Reference proteome</keyword>
<dbReference type="PRINTS" id="PR00626">
    <property type="entry name" value="CALRETICULIN"/>
</dbReference>
<evidence type="ECO:0000256" key="10">
    <source>
        <dbReference type="ARBA" id="ARBA00023186"/>
    </source>
</evidence>
<feature type="region of interest" description="Disordered" evidence="13">
    <location>
        <begin position="255"/>
        <end position="328"/>
    </location>
</feature>
<keyword evidence="6" id="KW-0677">Repeat</keyword>
<dbReference type="FunFam" id="2.10.250.10:FF:000002">
    <property type="entry name" value="Calreticulin"/>
    <property type="match status" value="1"/>
</dbReference>
<dbReference type="GO" id="GO:0005789">
    <property type="term" value="C:endoplasmic reticulum membrane"/>
    <property type="evidence" value="ECO:0007669"/>
    <property type="project" value="TreeGrafter"/>
</dbReference>
<protein>
    <recommendedName>
        <fullName evidence="16">Calreticulin</fullName>
    </recommendedName>
</protein>
<accession>A0A453MCH9</accession>
<feature type="compositionally biased region" description="Basic and acidic residues" evidence="13">
    <location>
        <begin position="276"/>
        <end position="300"/>
    </location>
</feature>
<dbReference type="PROSITE" id="PS00803">
    <property type="entry name" value="CALRETICULIN_1"/>
    <property type="match status" value="1"/>
</dbReference>
<evidence type="ECO:0000256" key="4">
    <source>
        <dbReference type="ARBA" id="ARBA00022729"/>
    </source>
</evidence>
<name>A0A453MCH9_AEGTS</name>
<evidence type="ECO:0000256" key="12">
    <source>
        <dbReference type="RuleBase" id="RU362126"/>
    </source>
</evidence>
<dbReference type="GO" id="GO:0005788">
    <property type="term" value="C:endoplasmic reticulum lumen"/>
    <property type="evidence" value="ECO:0007669"/>
    <property type="project" value="UniProtKB-SubCell"/>
</dbReference>
<reference evidence="15" key="2">
    <citation type="journal article" date="2017" name="Nat. Plants">
        <title>The Aegilops tauschii genome reveals multiple impacts of transposons.</title>
        <authorList>
            <person name="Zhao G."/>
            <person name="Zou C."/>
            <person name="Li K."/>
            <person name="Wang K."/>
            <person name="Li T."/>
            <person name="Gao L."/>
            <person name="Zhang X."/>
            <person name="Wang H."/>
            <person name="Yang Z."/>
            <person name="Liu X."/>
            <person name="Jiang W."/>
            <person name="Mao L."/>
            <person name="Kong X."/>
            <person name="Jiao Y."/>
            <person name="Jia J."/>
        </authorList>
    </citation>
    <scope>NUCLEOTIDE SEQUENCE [LARGE SCALE GENOMIC DNA]</scope>
    <source>
        <strain evidence="15">cv. AL8/78</strain>
    </source>
</reference>
<evidence type="ECO:0000256" key="11">
    <source>
        <dbReference type="PIRSR" id="PIRSR601580-3"/>
    </source>
</evidence>
<dbReference type="Gene3D" id="2.60.120.200">
    <property type="match status" value="1"/>
</dbReference>
<sequence length="328" mass="36749">KARLALAIHQEVLGCQDLELGGQDRKDLEASVGVLGAPLPSPVTMAVLARSAAAVAALALLASAVAGEVFFQEKFDDGWDYRWVKSEWKKEDNTAGEWNHTSGKWNGDADDKGIQTSEDYRFYAISAQYPEFSNKDKTLVLQFSVKHEQDLDCGGGYVKLLPADVDQKKFGGETPYSIMFGPDICGYATKKVHAILTKNGKNHLIKKEVPCETDQLTHVYTLILRPDATYSILIDNVEKQSGSVYDDWDILPAKKKRDPNAKKPEDWEDEEFLPDPEDKKPEGYDDIPKEITEPDATKPEDWDDEEDGEWTAPTIPNPEYKGPWIQKV</sequence>
<evidence type="ECO:0008006" key="16">
    <source>
        <dbReference type="Google" id="ProtNLM"/>
    </source>
</evidence>
<dbReference type="PANTHER" id="PTHR11073">
    <property type="entry name" value="CALRETICULIN AND CALNEXIN"/>
    <property type="match status" value="1"/>
</dbReference>
<comment type="subcellular location">
    <subcellularLocation>
        <location evidence="1">Endoplasmic reticulum lumen</location>
    </subcellularLocation>
</comment>
<evidence type="ECO:0000313" key="14">
    <source>
        <dbReference type="EnsemblPlants" id="AET5Gv21138700.9"/>
    </source>
</evidence>
<dbReference type="GO" id="GO:0006457">
    <property type="term" value="P:protein folding"/>
    <property type="evidence" value="ECO:0007669"/>
    <property type="project" value="InterPro"/>
</dbReference>
<dbReference type="Pfam" id="PF00262">
    <property type="entry name" value="Calreticulin"/>
    <property type="match status" value="1"/>
</dbReference>
<evidence type="ECO:0000256" key="2">
    <source>
        <dbReference type="ARBA" id="ARBA00010983"/>
    </source>
</evidence>
<keyword evidence="8" id="KW-0862">Zinc</keyword>
<evidence type="ECO:0000256" key="5">
    <source>
        <dbReference type="ARBA" id="ARBA00022734"/>
    </source>
</evidence>
<dbReference type="PROSITE" id="PS00804">
    <property type="entry name" value="CALRETICULIN_2"/>
    <property type="match status" value="1"/>
</dbReference>
<dbReference type="GO" id="GO:0030246">
    <property type="term" value="F:carbohydrate binding"/>
    <property type="evidence" value="ECO:0007669"/>
    <property type="project" value="UniProtKB-KW"/>
</dbReference>
<dbReference type="Gramene" id="AET5Gv21138700.9">
    <property type="protein sequence ID" value="AET5Gv21138700.9"/>
    <property type="gene ID" value="AET5Gv21138700"/>
</dbReference>
<dbReference type="InterPro" id="IPR013320">
    <property type="entry name" value="ConA-like_dom_sf"/>
</dbReference>
<keyword evidence="3" id="KW-0479">Metal-binding</keyword>
<reference evidence="14" key="3">
    <citation type="journal article" date="2017" name="Nature">
        <title>Genome sequence of the progenitor of the wheat D genome Aegilops tauschii.</title>
        <authorList>
            <person name="Luo M.C."/>
            <person name="Gu Y.Q."/>
            <person name="Puiu D."/>
            <person name="Wang H."/>
            <person name="Twardziok S.O."/>
            <person name="Deal K.R."/>
            <person name="Huo N."/>
            <person name="Zhu T."/>
            <person name="Wang L."/>
            <person name="Wang Y."/>
            <person name="McGuire P.E."/>
            <person name="Liu S."/>
            <person name="Long H."/>
            <person name="Ramasamy R.K."/>
            <person name="Rodriguez J.C."/>
            <person name="Van S.L."/>
            <person name="Yuan L."/>
            <person name="Wang Z."/>
            <person name="Xia Z."/>
            <person name="Xiao L."/>
            <person name="Anderson O.D."/>
            <person name="Ouyang S."/>
            <person name="Liang Y."/>
            <person name="Zimin A.V."/>
            <person name="Pertea G."/>
            <person name="Qi P."/>
            <person name="Bennetzen J.L."/>
            <person name="Dai X."/>
            <person name="Dawson M.W."/>
            <person name="Muller H.G."/>
            <person name="Kugler K."/>
            <person name="Rivarola-Duarte L."/>
            <person name="Spannagl M."/>
            <person name="Mayer K.F.X."/>
            <person name="Lu F.H."/>
            <person name="Bevan M.W."/>
            <person name="Leroy P."/>
            <person name="Li P."/>
            <person name="You F.M."/>
            <person name="Sun Q."/>
            <person name="Liu Z."/>
            <person name="Lyons E."/>
            <person name="Wicker T."/>
            <person name="Salzberg S.L."/>
            <person name="Devos K.M."/>
            <person name="Dvorak J."/>
        </authorList>
    </citation>
    <scope>NUCLEOTIDE SEQUENCE [LARGE SCALE GENOMIC DNA]</scope>
    <source>
        <strain evidence="14">cv. AL8/78</strain>
    </source>
</reference>
<dbReference type="EnsemblPlants" id="AET5Gv21138700.9">
    <property type="protein sequence ID" value="AET5Gv21138700.9"/>
    <property type="gene ID" value="AET5Gv21138700"/>
</dbReference>
<dbReference type="GO" id="GO:0051082">
    <property type="term" value="F:unfolded protein binding"/>
    <property type="evidence" value="ECO:0007669"/>
    <property type="project" value="InterPro"/>
</dbReference>
<feature type="disulfide bond" evidence="11">
    <location>
        <begin position="153"/>
        <end position="185"/>
    </location>
</feature>
<dbReference type="PANTHER" id="PTHR11073:SF53">
    <property type="entry name" value="CALRETICULIN"/>
    <property type="match status" value="1"/>
</dbReference>